<proteinExistence type="predicted"/>
<evidence type="ECO:0000256" key="1">
    <source>
        <dbReference type="SAM" id="MobiDB-lite"/>
    </source>
</evidence>
<evidence type="ECO:0000313" key="3">
    <source>
        <dbReference type="Proteomes" id="UP000199630"/>
    </source>
</evidence>
<dbReference type="EMBL" id="FORH01000001">
    <property type="protein sequence ID" value="SFI62775.1"/>
    <property type="molecule type" value="Genomic_DNA"/>
</dbReference>
<gene>
    <name evidence="2" type="ORF">SAMN04487991_0439</name>
</gene>
<dbReference type="STRING" id="588602.SAMN04487991_0439"/>
<name>A0A1I3JS51_9RHOB</name>
<keyword evidence="3" id="KW-1185">Reference proteome</keyword>
<evidence type="ECO:0000313" key="2">
    <source>
        <dbReference type="EMBL" id="SFI62775.1"/>
    </source>
</evidence>
<reference evidence="3" key="1">
    <citation type="submission" date="2016-10" db="EMBL/GenBank/DDBJ databases">
        <authorList>
            <person name="Varghese N."/>
            <person name="Submissions S."/>
        </authorList>
    </citation>
    <scope>NUCLEOTIDE SEQUENCE [LARGE SCALE GENOMIC DNA]</scope>
    <source>
        <strain evidence="3">DSM 26471</strain>
    </source>
</reference>
<feature type="region of interest" description="Disordered" evidence="1">
    <location>
        <begin position="1"/>
        <end position="30"/>
    </location>
</feature>
<accession>A0A1I3JS51</accession>
<protein>
    <submittedName>
        <fullName evidence="2">Uncharacterized protein</fullName>
    </submittedName>
</protein>
<dbReference type="Proteomes" id="UP000199630">
    <property type="component" value="Unassembled WGS sequence"/>
</dbReference>
<sequence>MASLRVREFLPPGGVAERPRGGSGAMRRDSIPGAISGAAVRFQAGPPEWAGAACARSPAFQQGKSGRLALSSVFESP</sequence>
<dbReference type="AlphaFoldDB" id="A0A1I3JS51"/>
<organism evidence="2 3">
    <name type="scientific">Celeribacter neptunius</name>
    <dbReference type="NCBI Taxonomy" id="588602"/>
    <lineage>
        <taxon>Bacteria</taxon>
        <taxon>Pseudomonadati</taxon>
        <taxon>Pseudomonadota</taxon>
        <taxon>Alphaproteobacteria</taxon>
        <taxon>Rhodobacterales</taxon>
        <taxon>Roseobacteraceae</taxon>
        <taxon>Celeribacter</taxon>
    </lineage>
</organism>